<dbReference type="PANTHER" id="PTHR34846:SF10">
    <property type="entry name" value="CYTOPLASMIC PROTEIN"/>
    <property type="match status" value="1"/>
</dbReference>
<evidence type="ECO:0000259" key="1">
    <source>
        <dbReference type="Pfam" id="PF02627"/>
    </source>
</evidence>
<protein>
    <recommendedName>
        <fullName evidence="1">Carboxymuconolactone decarboxylase-like domain-containing protein</fullName>
    </recommendedName>
</protein>
<gene>
    <name evidence="2" type="ORF">GCM10009801_62340</name>
</gene>
<dbReference type="Gene3D" id="1.20.1290.10">
    <property type="entry name" value="AhpD-like"/>
    <property type="match status" value="1"/>
</dbReference>
<evidence type="ECO:0000313" key="3">
    <source>
        <dbReference type="Proteomes" id="UP001500016"/>
    </source>
</evidence>
<keyword evidence="3" id="KW-1185">Reference proteome</keyword>
<dbReference type="SUPFAM" id="SSF69118">
    <property type="entry name" value="AhpD-like"/>
    <property type="match status" value="1"/>
</dbReference>
<dbReference type="Pfam" id="PF02627">
    <property type="entry name" value="CMD"/>
    <property type="match status" value="1"/>
</dbReference>
<name>A0ABN2WN17_9ACTN</name>
<proteinExistence type="predicted"/>
<organism evidence="2 3">
    <name type="scientific">Streptomyces albiaxialis</name>
    <dbReference type="NCBI Taxonomy" id="329523"/>
    <lineage>
        <taxon>Bacteria</taxon>
        <taxon>Bacillati</taxon>
        <taxon>Actinomycetota</taxon>
        <taxon>Actinomycetes</taxon>
        <taxon>Kitasatosporales</taxon>
        <taxon>Streptomycetaceae</taxon>
        <taxon>Streptomyces</taxon>
    </lineage>
</organism>
<sequence>MQDRQTSKENTMALRVPKAELPAELRENLIEQLGSVPEPNEVLWNHPELAEANQEFSARVATWDAAEASLKTFAHMAVAAQVGCSWCLDINYFAARNQNLDLAKASQVPRWRESEAFTPLEREVMEYAEAMTHTPTTVTDELSASLLGRLGAAALVELTVFIGYANMAARCNTAHGITSQGYSDACDIPLAGRSEASGAASTA</sequence>
<dbReference type="InterPro" id="IPR029032">
    <property type="entry name" value="AhpD-like"/>
</dbReference>
<dbReference type="EMBL" id="BAAAPE010000015">
    <property type="protein sequence ID" value="GAA2094384.1"/>
    <property type="molecule type" value="Genomic_DNA"/>
</dbReference>
<dbReference type="InterPro" id="IPR003779">
    <property type="entry name" value="CMD-like"/>
</dbReference>
<evidence type="ECO:0000313" key="2">
    <source>
        <dbReference type="EMBL" id="GAA2094384.1"/>
    </source>
</evidence>
<dbReference type="PANTHER" id="PTHR34846">
    <property type="entry name" value="4-CARBOXYMUCONOLACTONE DECARBOXYLASE FAMILY PROTEIN (AFU_ORTHOLOGUE AFUA_6G11590)"/>
    <property type="match status" value="1"/>
</dbReference>
<accession>A0ABN2WN17</accession>
<reference evidence="2 3" key="1">
    <citation type="journal article" date="2019" name="Int. J. Syst. Evol. Microbiol.">
        <title>The Global Catalogue of Microorganisms (GCM) 10K type strain sequencing project: providing services to taxonomists for standard genome sequencing and annotation.</title>
        <authorList>
            <consortium name="The Broad Institute Genomics Platform"/>
            <consortium name="The Broad Institute Genome Sequencing Center for Infectious Disease"/>
            <person name="Wu L."/>
            <person name="Ma J."/>
        </authorList>
    </citation>
    <scope>NUCLEOTIDE SEQUENCE [LARGE SCALE GENOMIC DNA]</scope>
    <source>
        <strain evidence="2 3">JCM 15478</strain>
    </source>
</reference>
<dbReference type="Proteomes" id="UP001500016">
    <property type="component" value="Unassembled WGS sequence"/>
</dbReference>
<comment type="caution">
    <text evidence="2">The sequence shown here is derived from an EMBL/GenBank/DDBJ whole genome shotgun (WGS) entry which is preliminary data.</text>
</comment>
<feature type="domain" description="Carboxymuconolactone decarboxylase-like" evidence="1">
    <location>
        <begin position="47"/>
        <end position="130"/>
    </location>
</feature>